<dbReference type="HOGENOM" id="CLU_081907_0_0_1"/>
<dbReference type="InterPro" id="IPR049481">
    <property type="entry name" value="SMN_G2-BD"/>
</dbReference>
<feature type="region of interest" description="Disordered" evidence="1">
    <location>
        <begin position="1"/>
        <end position="75"/>
    </location>
</feature>
<feature type="region of interest" description="Disordered" evidence="1">
    <location>
        <begin position="250"/>
        <end position="291"/>
    </location>
</feature>
<organism evidence="3 4">
    <name type="scientific">Sphaerobolus stellatus (strain SS14)</name>
    <dbReference type="NCBI Taxonomy" id="990650"/>
    <lineage>
        <taxon>Eukaryota</taxon>
        <taxon>Fungi</taxon>
        <taxon>Dikarya</taxon>
        <taxon>Basidiomycota</taxon>
        <taxon>Agaricomycotina</taxon>
        <taxon>Agaricomycetes</taxon>
        <taxon>Phallomycetidae</taxon>
        <taxon>Geastrales</taxon>
        <taxon>Sphaerobolaceae</taxon>
        <taxon>Sphaerobolus</taxon>
    </lineage>
</organism>
<feature type="compositionally biased region" description="Gly residues" evidence="1">
    <location>
        <begin position="39"/>
        <end position="49"/>
    </location>
</feature>
<dbReference type="CDD" id="cd22852">
    <property type="entry name" value="SMN_C"/>
    <property type="match status" value="1"/>
</dbReference>
<dbReference type="Pfam" id="PF20636">
    <property type="entry name" value="SMN_G2-BD"/>
    <property type="match status" value="1"/>
</dbReference>
<sequence length="291" mass="32321">MRPLVSYDDIATEIPKQEIEAKSPPKKRRKNNNNRGGQRHGGGGGGGGYRAQNYSSGERRSPASKPSLEYSESRELEYEEIWDDSALIEAWDAAAEEYEALNGPEKKWKSEPSNKSSLWYNVPPEKKEATISAGPFMPNIPAEFASRFENQDEEAYAEAQEQAEDGEEAENSNPIDFNTFVPTHDPSLNNGKSKTAANKAAVAGPSMQWGVVPPAPAALTENISRDDAFQQAMGAWYWAGYWSAVYHMSGKNKAEEQPVEAEEQAEEQDMEIEEDDDDDNAEEYDSDLLPT</sequence>
<dbReference type="Proteomes" id="UP000054279">
    <property type="component" value="Unassembled WGS sequence"/>
</dbReference>
<dbReference type="CDD" id="cd22851">
    <property type="entry name" value="SMN_N"/>
    <property type="match status" value="1"/>
</dbReference>
<dbReference type="InterPro" id="IPR047313">
    <property type="entry name" value="SMN_C"/>
</dbReference>
<dbReference type="AlphaFoldDB" id="A0A0C9TS45"/>
<evidence type="ECO:0000313" key="3">
    <source>
        <dbReference type="EMBL" id="KIJ33063.1"/>
    </source>
</evidence>
<evidence type="ECO:0000313" key="4">
    <source>
        <dbReference type="Proteomes" id="UP000054279"/>
    </source>
</evidence>
<feature type="compositionally biased region" description="Acidic residues" evidence="1">
    <location>
        <begin position="151"/>
        <end position="170"/>
    </location>
</feature>
<keyword evidence="4" id="KW-1185">Reference proteome</keyword>
<evidence type="ECO:0000259" key="2">
    <source>
        <dbReference type="Pfam" id="PF20636"/>
    </source>
</evidence>
<dbReference type="EMBL" id="KN837218">
    <property type="protein sequence ID" value="KIJ33063.1"/>
    <property type="molecule type" value="Genomic_DNA"/>
</dbReference>
<evidence type="ECO:0000256" key="1">
    <source>
        <dbReference type="SAM" id="MobiDB-lite"/>
    </source>
</evidence>
<feature type="compositionally biased region" description="Acidic residues" evidence="1">
    <location>
        <begin position="257"/>
        <end position="291"/>
    </location>
</feature>
<reference evidence="3 4" key="1">
    <citation type="submission" date="2014-06" db="EMBL/GenBank/DDBJ databases">
        <title>Evolutionary Origins and Diversification of the Mycorrhizal Mutualists.</title>
        <authorList>
            <consortium name="DOE Joint Genome Institute"/>
            <consortium name="Mycorrhizal Genomics Consortium"/>
            <person name="Kohler A."/>
            <person name="Kuo A."/>
            <person name="Nagy L.G."/>
            <person name="Floudas D."/>
            <person name="Copeland A."/>
            <person name="Barry K.W."/>
            <person name="Cichocki N."/>
            <person name="Veneault-Fourrey C."/>
            <person name="LaButti K."/>
            <person name="Lindquist E.A."/>
            <person name="Lipzen A."/>
            <person name="Lundell T."/>
            <person name="Morin E."/>
            <person name="Murat C."/>
            <person name="Riley R."/>
            <person name="Ohm R."/>
            <person name="Sun H."/>
            <person name="Tunlid A."/>
            <person name="Henrissat B."/>
            <person name="Grigoriev I.V."/>
            <person name="Hibbett D.S."/>
            <person name="Martin F."/>
        </authorList>
    </citation>
    <scope>NUCLEOTIDE SEQUENCE [LARGE SCALE GENOMIC DNA]</scope>
    <source>
        <strain evidence="3 4">SS14</strain>
    </source>
</reference>
<gene>
    <name evidence="3" type="ORF">M422DRAFT_52615</name>
</gene>
<feature type="region of interest" description="Disordered" evidence="1">
    <location>
        <begin position="148"/>
        <end position="198"/>
    </location>
</feature>
<dbReference type="OrthoDB" id="197400at2759"/>
<feature type="compositionally biased region" description="Polar residues" evidence="1">
    <location>
        <begin position="186"/>
        <end position="196"/>
    </location>
</feature>
<name>A0A0C9TS45_SPHS4</name>
<protein>
    <recommendedName>
        <fullName evidence="2">Survival Motor Neuron Gemin2-binding domain-containing protein</fullName>
    </recommendedName>
</protein>
<accession>A0A0C9TS45</accession>
<proteinExistence type="predicted"/>
<feature type="domain" description="Survival Motor Neuron Gemin2-binding" evidence="2">
    <location>
        <begin position="80"/>
        <end position="94"/>
    </location>
</feature>